<name>A0AAE4B1T3_9ACTN</name>
<keyword evidence="2" id="KW-0732">Signal</keyword>
<feature type="region of interest" description="Disordered" evidence="1">
    <location>
        <begin position="488"/>
        <end position="512"/>
    </location>
</feature>
<feature type="compositionally biased region" description="Low complexity" evidence="1">
    <location>
        <begin position="46"/>
        <end position="59"/>
    </location>
</feature>
<evidence type="ECO:0000256" key="2">
    <source>
        <dbReference type="SAM" id="SignalP"/>
    </source>
</evidence>
<dbReference type="PROSITE" id="PS50231">
    <property type="entry name" value="RICIN_B_LECTIN"/>
    <property type="match status" value="1"/>
</dbReference>
<dbReference type="AlphaFoldDB" id="A0AAE4B1T3"/>
<dbReference type="SMART" id="SM00458">
    <property type="entry name" value="RICIN"/>
    <property type="match status" value="1"/>
</dbReference>
<dbReference type="Gene3D" id="2.80.10.50">
    <property type="match status" value="1"/>
</dbReference>
<feature type="compositionally biased region" description="Polar residues" evidence="1">
    <location>
        <begin position="494"/>
        <end position="512"/>
    </location>
</feature>
<sequence length="1231" mass="129243">MSASLRARSPRHCPPPGRPWPRRPVRASLAVVAVLAGVLVAAPATAGDTGAPAGTGAAASNETATARRTGDRVEVLGARTETGQTFANPDGSFTTELFATPQRVRKDGGWVPIDTTLHMRPDGAVTPVAVPVDLRLSGGGDGPLVTLAAEGGRIGLAWPAPLPVPRLAGDTATYPDVLPGVDLQVTATVAGYREVLVVKTREAAAQPALRELRFGMVTDGVEAELTGDGALIARDADGAALFTADAPMMWDTPAPPGPAARQHQARSGESPAPQRHSPMSARLSGGELTVVPDRDILTDPLARLPIYIDPAAETVWSNDWTHINKTYPSQSYWSYDRTNGAKVGYSNWESPIVTYRSFFLFGFGGWQGRVITGATFQAELDHSASCSFTPTDLYRTADINRSQSITWNSSSGGGTWHTWLAQATGRANASCGQGNALMEWGNVAGVVQGAADAGGQLTLGLRAPNEGDANQWKKFVTGGARLAVNWNAPPRVPESTSTVPPTGCGTQANPTPLNTAVPTFTTRISDPHNDNVYGRLEVREGTTVVHSSDTPSVTSGSVVAWPPVPAGKLPTDQPARVFSYAARADDGHLASAWTTACYFTVDTVTPGTPQIESDDFPDGEPNLPVGQVGTLRIAPGFGPQGTVDTDLSGYRYGFQQDKMTGWVAADGAGRAAIPMVLWTTARTLYVQAVDRAGNPSTHDTPCICTAWDLRAQAGTATPADTPGDVNGDGLADISTTLDLGYGRTAAWSLLSKSGGGLYPQPYLGWDTGINGGFDAYRIKQVRGDFTGDGLADIALFRDDPNNTLKLFLLRSDSHRYDAAGTPLWESAPGSVWKLTNIQPVATDADGDGRLDLVTMLRLGPAEFSLNVLRNTGSGTTVSIAAPAEWYRNPVGYAEPGRMKVVGGDFNGDGKGEVAFFYNYDNSTYGLTRLWMHSSTGAAFSSATQVWDSGAGNWEWGRGTPVAADFTGDGRTDIIQMYDYGAATRFFIFPAAATFLGVGAPTVWWDGAPAGTAFAAPKAELVPGDLNGDGRADLAALYEATGAAKVHLFISGTGGTSAVPPDLGTPAWTGSIGAVTGSVTPEPGRWYQVVASHSGKCLDVSNVGTTSGSKIHQWTCTATAGNQRVTFVPAGGGPYYEVRFENSGRCLDVDSYGRGDGSLLQIWDCLGTGNQQFRLEYLGGAGADVQVRLRAAHSDKCVGISGASLADGGVGVQWTCSGGPGTDHAYHVRLLP</sequence>
<comment type="caution">
    <text evidence="4">The sequence shown here is derived from an EMBL/GenBank/DDBJ whole genome shotgun (WGS) entry which is preliminary data.</text>
</comment>
<feature type="domain" description="Ricin B lectin" evidence="3">
    <location>
        <begin position="1084"/>
        <end position="1220"/>
    </location>
</feature>
<reference evidence="4 5" key="1">
    <citation type="submission" date="2023-07" db="EMBL/GenBank/DDBJ databases">
        <title>Sequencing the genomes of 1000 actinobacteria strains.</title>
        <authorList>
            <person name="Klenk H.-P."/>
        </authorList>
    </citation>
    <scope>NUCLEOTIDE SEQUENCE [LARGE SCALE GENOMIC DNA]</scope>
    <source>
        <strain evidence="4 5">DSM 44709</strain>
    </source>
</reference>
<dbReference type="SUPFAM" id="SSF69318">
    <property type="entry name" value="Integrin alpha N-terminal domain"/>
    <property type="match status" value="1"/>
</dbReference>
<gene>
    <name evidence="4" type="ORF">J2S42_007653</name>
</gene>
<keyword evidence="5" id="KW-1185">Reference proteome</keyword>
<dbReference type="Proteomes" id="UP001240236">
    <property type="component" value="Unassembled WGS sequence"/>
</dbReference>
<feature type="signal peptide" evidence="2">
    <location>
        <begin position="1"/>
        <end position="46"/>
    </location>
</feature>
<evidence type="ECO:0000259" key="3">
    <source>
        <dbReference type="SMART" id="SM00458"/>
    </source>
</evidence>
<dbReference type="Pfam" id="PF14200">
    <property type="entry name" value="RicinB_lectin_2"/>
    <property type="match status" value="1"/>
</dbReference>
<feature type="region of interest" description="Disordered" evidence="1">
    <location>
        <begin position="46"/>
        <end position="70"/>
    </location>
</feature>
<dbReference type="InterPro" id="IPR000772">
    <property type="entry name" value="Ricin_B_lectin"/>
</dbReference>
<dbReference type="SUPFAM" id="SSF50370">
    <property type="entry name" value="Ricin B-like lectins"/>
    <property type="match status" value="1"/>
</dbReference>
<dbReference type="Gene3D" id="2.40.128.340">
    <property type="match status" value="2"/>
</dbReference>
<dbReference type="InterPro" id="IPR028994">
    <property type="entry name" value="Integrin_alpha_N"/>
</dbReference>
<evidence type="ECO:0000256" key="1">
    <source>
        <dbReference type="SAM" id="MobiDB-lite"/>
    </source>
</evidence>
<feature type="region of interest" description="Disordered" evidence="1">
    <location>
        <begin position="1"/>
        <end position="23"/>
    </location>
</feature>
<dbReference type="EMBL" id="JAUSUZ010000001">
    <property type="protein sequence ID" value="MDQ0370984.1"/>
    <property type="molecule type" value="Genomic_DNA"/>
</dbReference>
<dbReference type="RefSeq" id="WP_307247390.1">
    <property type="nucleotide sequence ID" value="NZ_JAUSUZ010000001.1"/>
</dbReference>
<evidence type="ECO:0000313" key="4">
    <source>
        <dbReference type="EMBL" id="MDQ0370984.1"/>
    </source>
</evidence>
<protein>
    <recommendedName>
        <fullName evidence="3">Ricin B lectin domain-containing protein</fullName>
    </recommendedName>
</protein>
<feature type="region of interest" description="Disordered" evidence="1">
    <location>
        <begin position="251"/>
        <end position="284"/>
    </location>
</feature>
<feature type="chain" id="PRO_5041905166" description="Ricin B lectin domain-containing protein" evidence="2">
    <location>
        <begin position="47"/>
        <end position="1231"/>
    </location>
</feature>
<accession>A0AAE4B1T3</accession>
<organism evidence="4 5">
    <name type="scientific">Catenuloplanes indicus</name>
    <dbReference type="NCBI Taxonomy" id="137267"/>
    <lineage>
        <taxon>Bacteria</taxon>
        <taxon>Bacillati</taxon>
        <taxon>Actinomycetota</taxon>
        <taxon>Actinomycetes</taxon>
        <taxon>Micromonosporales</taxon>
        <taxon>Micromonosporaceae</taxon>
        <taxon>Catenuloplanes</taxon>
    </lineage>
</organism>
<evidence type="ECO:0000313" key="5">
    <source>
        <dbReference type="Proteomes" id="UP001240236"/>
    </source>
</evidence>
<dbReference type="InterPro" id="IPR035992">
    <property type="entry name" value="Ricin_B-like_lectins"/>
</dbReference>
<proteinExistence type="predicted"/>